<accession>A0A836P5W3</accession>
<proteinExistence type="predicted"/>
<protein>
    <submittedName>
        <fullName evidence="2">Membrane protein</fullName>
    </submittedName>
</protein>
<dbReference type="NCBIfam" id="NF041344">
    <property type="entry name" value="XopF"/>
    <property type="match status" value="1"/>
</dbReference>
<dbReference type="AlphaFoldDB" id="A0A836P5W3"/>
<evidence type="ECO:0000313" key="2">
    <source>
        <dbReference type="EMBL" id="KFA03470.1"/>
    </source>
</evidence>
<dbReference type="NCBIfam" id="NF041345">
    <property type="entry name" value="XopF1"/>
    <property type="match status" value="1"/>
</dbReference>
<sequence>MRTRTELQRAQTAPEAALQENFSPAHPDAPHLRDASPQASQTPPSGPLEGLPKRDSASQRLKRLGSNLAASFKGASLNKASIKPQRHPGESSAGAAAREARLQQSLDRNNACVQKLKEEFHAGLKNFPFEDASPEQMALEAEYIRWAEARIQERVDVYGADSAYHIAGDMKALGNGASLPLAYDCLKGLIIGTMRGPFGNMVALPYQNTHLPSAEPVSTAALAGAIGGLGSFTCDTMLLPAMDRRARVANMPILKKVDPKILIPDPAPVLLQITANGTKRFVTPGDPGVPSKQELAAKVFDKRSELAWRQDALTDASPDTMMLRPAITGLFSGARRSFANHVPYPLPVEVLLSALTGAVSGAFHKGMLHAGKVGAITGQGRVSDLLGGHQRLNLFAMTLPDQTRPPATWSDAVHIPRYILQTSREGIALAKQVFTTGNAFRTALRDLLGRHMAGSLMSNLAALGTTKLIVSPLRHGQDKALPGEPNNSPVSVLQQALQSFFSDVVWNSFKAKVSANTNQSNRLDFQEAIAFNVQDTAILRSLRELRQPVETMIEMLSPLDGAEMRSMEEGEITQVPFGTGARALRKALEQLRDEMRTRSVSIESVQYALEQLATRSGDASEALPDSRLLVALTKQLSDLWQNLVKNEELSEWQEGVI</sequence>
<feature type="region of interest" description="Disordered" evidence="1">
    <location>
        <begin position="78"/>
        <end position="101"/>
    </location>
</feature>
<organism evidence="2">
    <name type="scientific">Xanthomonas vasicola pv. vasculorum NCPPB 890</name>
    <dbReference type="NCBI Taxonomy" id="1184265"/>
    <lineage>
        <taxon>Bacteria</taxon>
        <taxon>Pseudomonadati</taxon>
        <taxon>Pseudomonadota</taxon>
        <taxon>Gammaproteobacteria</taxon>
        <taxon>Lysobacterales</taxon>
        <taxon>Lysobacteraceae</taxon>
        <taxon>Xanthomonas</taxon>
    </lineage>
</organism>
<comment type="caution">
    <text evidence="2">The sequence shown here is derived from an EMBL/GenBank/DDBJ whole genome shotgun (WGS) entry which is preliminary data.</text>
</comment>
<feature type="region of interest" description="Disordered" evidence="1">
    <location>
        <begin position="1"/>
        <end position="59"/>
    </location>
</feature>
<evidence type="ECO:0000256" key="1">
    <source>
        <dbReference type="SAM" id="MobiDB-lite"/>
    </source>
</evidence>
<dbReference type="RefSeq" id="WP_010368039.1">
    <property type="nucleotide sequence ID" value="NZ_AKBN02000001.1"/>
</dbReference>
<name>A0A836P5W3_XANVA</name>
<gene>
    <name evidence="2" type="ORF">A11K_0103305</name>
</gene>
<dbReference type="EMBL" id="AKBN01000154">
    <property type="protein sequence ID" value="KFA03470.1"/>
    <property type="molecule type" value="Genomic_DNA"/>
</dbReference>
<reference evidence="2" key="1">
    <citation type="submission" date="2012-05" db="EMBL/GenBank/DDBJ databases">
        <authorList>
            <person name="Studholme D.J."/>
            <person name="Wasukira A."/>
            <person name="Grant M."/>
        </authorList>
    </citation>
    <scope>NUCLEOTIDE SEQUENCE [LARGE SCALE GENOMIC DNA]</scope>
    <source>
        <strain evidence="2">NCPPB 890</strain>
    </source>
</reference>